<evidence type="ECO:0000313" key="2">
    <source>
        <dbReference type="Proteomes" id="UP001614394"/>
    </source>
</evidence>
<dbReference type="RefSeq" id="WP_399646230.1">
    <property type="nucleotide sequence ID" value="NZ_JBITYG010000002.1"/>
</dbReference>
<gene>
    <name evidence="1" type="ORF">ACIGXA_09300</name>
</gene>
<evidence type="ECO:0008006" key="3">
    <source>
        <dbReference type="Google" id="ProtNLM"/>
    </source>
</evidence>
<comment type="caution">
    <text evidence="1">The sequence shown here is derived from an EMBL/GenBank/DDBJ whole genome shotgun (WGS) entry which is preliminary data.</text>
</comment>
<evidence type="ECO:0000313" key="1">
    <source>
        <dbReference type="EMBL" id="MFI9100711.1"/>
    </source>
</evidence>
<organism evidence="1 2">
    <name type="scientific">Streptomyces fildesensis</name>
    <dbReference type="NCBI Taxonomy" id="375757"/>
    <lineage>
        <taxon>Bacteria</taxon>
        <taxon>Bacillati</taxon>
        <taxon>Actinomycetota</taxon>
        <taxon>Actinomycetes</taxon>
        <taxon>Kitasatosporales</taxon>
        <taxon>Streptomycetaceae</taxon>
        <taxon>Streptomyces</taxon>
    </lineage>
</organism>
<dbReference type="Proteomes" id="UP001614394">
    <property type="component" value="Unassembled WGS sequence"/>
</dbReference>
<keyword evidence="2" id="KW-1185">Reference proteome</keyword>
<accession>A0ABW8C5N7</accession>
<protein>
    <recommendedName>
        <fullName evidence="3">Integral membrane protein</fullName>
    </recommendedName>
</protein>
<name>A0ABW8C5N7_9ACTN</name>
<dbReference type="EMBL" id="JBITYG010000002">
    <property type="protein sequence ID" value="MFI9100711.1"/>
    <property type="molecule type" value="Genomic_DNA"/>
</dbReference>
<sequence length="186" mass="19832">MGRRTARSAPLGGAYSADSGWTSARDRFWAGELRSAAGCAGALFAVLTLADAWKGQLTAPRAGIWAALAVLLFAVLAPARVSVDQEWLVSRGLLRRRRVRTDRLARVRWHQGTAPRLVLRDTLGGVVELNARVLVDNPLLWIALDAGVRHSLGTGTLQSGAGDLLRAAEQIDGAAARATFRASGLE</sequence>
<proteinExistence type="predicted"/>
<reference evidence="1 2" key="1">
    <citation type="submission" date="2024-10" db="EMBL/GenBank/DDBJ databases">
        <title>The Natural Products Discovery Center: Release of the First 8490 Sequenced Strains for Exploring Actinobacteria Biosynthetic Diversity.</title>
        <authorList>
            <person name="Kalkreuter E."/>
            <person name="Kautsar S.A."/>
            <person name="Yang D."/>
            <person name="Bader C.D."/>
            <person name="Teijaro C.N."/>
            <person name="Fluegel L."/>
            <person name="Davis C.M."/>
            <person name="Simpson J.R."/>
            <person name="Lauterbach L."/>
            <person name="Steele A.D."/>
            <person name="Gui C."/>
            <person name="Meng S."/>
            <person name="Li G."/>
            <person name="Viehrig K."/>
            <person name="Ye F."/>
            <person name="Su P."/>
            <person name="Kiefer A.F."/>
            <person name="Nichols A."/>
            <person name="Cepeda A.J."/>
            <person name="Yan W."/>
            <person name="Fan B."/>
            <person name="Jiang Y."/>
            <person name="Adhikari A."/>
            <person name="Zheng C.-J."/>
            <person name="Schuster L."/>
            <person name="Cowan T.M."/>
            <person name="Smanski M.J."/>
            <person name="Chevrette M.G."/>
            <person name="De Carvalho L.P.S."/>
            <person name="Shen B."/>
        </authorList>
    </citation>
    <scope>NUCLEOTIDE SEQUENCE [LARGE SCALE GENOMIC DNA]</scope>
    <source>
        <strain evidence="1 2">NPDC053399</strain>
    </source>
</reference>